<evidence type="ECO:0000259" key="3">
    <source>
        <dbReference type="PROSITE" id="PS51866"/>
    </source>
</evidence>
<dbReference type="SUPFAM" id="SSF50331">
    <property type="entry name" value="MOP-like"/>
    <property type="match status" value="2"/>
</dbReference>
<evidence type="ECO:0000313" key="5">
    <source>
        <dbReference type="Proteomes" id="UP000191980"/>
    </source>
</evidence>
<dbReference type="Proteomes" id="UP000191980">
    <property type="component" value="Unassembled WGS sequence"/>
</dbReference>
<evidence type="ECO:0000313" key="4">
    <source>
        <dbReference type="EMBL" id="OQK15538.1"/>
    </source>
</evidence>
<gene>
    <name evidence="4" type="ORF">AU255_15025</name>
</gene>
<organism evidence="4 5">
    <name type="scientific">Methyloprofundus sedimenti</name>
    <dbReference type="NCBI Taxonomy" id="1420851"/>
    <lineage>
        <taxon>Bacteria</taxon>
        <taxon>Pseudomonadati</taxon>
        <taxon>Pseudomonadota</taxon>
        <taxon>Gammaproteobacteria</taxon>
        <taxon>Methylococcales</taxon>
        <taxon>Methylococcaceae</taxon>
        <taxon>Methyloprofundus</taxon>
    </lineage>
</organism>
<dbReference type="InterPro" id="IPR005116">
    <property type="entry name" value="Transp-assoc_OB_typ1"/>
</dbReference>
<dbReference type="OrthoDB" id="9800709at2"/>
<feature type="domain" description="Mop" evidence="3">
    <location>
        <begin position="2"/>
        <end position="68"/>
    </location>
</feature>
<dbReference type="InterPro" id="IPR004606">
    <property type="entry name" value="Mop_domain"/>
</dbReference>
<dbReference type="RefSeq" id="WP_080523782.1">
    <property type="nucleotide sequence ID" value="NZ_LPUF01000003.1"/>
</dbReference>
<evidence type="ECO:0000256" key="1">
    <source>
        <dbReference type="ARBA" id="ARBA00022505"/>
    </source>
</evidence>
<reference evidence="4 5" key="1">
    <citation type="submission" date="2015-12" db="EMBL/GenBank/DDBJ databases">
        <authorList>
            <person name="Shamseldin A."/>
            <person name="Moawad H."/>
            <person name="Abd El-Rahim W.M."/>
            <person name="Sadowsky M.J."/>
        </authorList>
    </citation>
    <scope>NUCLEOTIDE SEQUENCE [LARGE SCALE GENOMIC DNA]</scope>
    <source>
        <strain evidence="4 5">WF1</strain>
    </source>
</reference>
<dbReference type="AlphaFoldDB" id="A0A1V8M205"/>
<dbReference type="PROSITE" id="PS51866">
    <property type="entry name" value="MOP"/>
    <property type="match status" value="2"/>
</dbReference>
<dbReference type="PANTHER" id="PTHR30432:SF1">
    <property type="entry name" value="DNA-BINDING TRANSCRIPTIONAL DUAL REGULATOR MODE"/>
    <property type="match status" value="1"/>
</dbReference>
<keyword evidence="1 2" id="KW-0500">Molybdenum</keyword>
<dbReference type="InterPro" id="IPR051815">
    <property type="entry name" value="Molybdate_resp_trans_reg"/>
</dbReference>
<dbReference type="STRING" id="1420851.AU255_15025"/>
<accession>A0A1V8M205</accession>
<dbReference type="EMBL" id="LPUF01000003">
    <property type="protein sequence ID" value="OQK15538.1"/>
    <property type="molecule type" value="Genomic_DNA"/>
</dbReference>
<evidence type="ECO:0000256" key="2">
    <source>
        <dbReference type="PROSITE-ProRule" id="PRU01213"/>
    </source>
</evidence>
<dbReference type="Gene3D" id="2.40.50.100">
    <property type="match status" value="2"/>
</dbReference>
<comment type="caution">
    <text evidence="4">The sequence shown here is derived from an EMBL/GenBank/DDBJ whole genome shotgun (WGS) entry which is preliminary data.</text>
</comment>
<dbReference type="Pfam" id="PF03459">
    <property type="entry name" value="TOBE"/>
    <property type="match status" value="2"/>
</dbReference>
<dbReference type="InterPro" id="IPR008995">
    <property type="entry name" value="Mo/tungstate-bd_C_term_dom"/>
</dbReference>
<proteinExistence type="predicted"/>
<feature type="domain" description="Mop" evidence="3">
    <location>
        <begin position="74"/>
        <end position="140"/>
    </location>
</feature>
<dbReference type="GO" id="GO:0015689">
    <property type="term" value="P:molybdate ion transport"/>
    <property type="evidence" value="ECO:0007669"/>
    <property type="project" value="InterPro"/>
</dbReference>
<dbReference type="PANTHER" id="PTHR30432">
    <property type="entry name" value="TRANSCRIPTIONAL REGULATOR MODE"/>
    <property type="match status" value="1"/>
</dbReference>
<sequence>MKASARNQFTGTVNDVLIGAVNAEVHVGLKGGDTIVATITKESVEKLAIKKGQEVIALVKASQVIIVTDFGGYQTSARNQLVGAVAVVKPGTVNTEVDIELKGGEQVTASVTNDSVDTLGLRKGQSVTAIFKAGAVILAVAGCDD</sequence>
<name>A0A1V8M205_9GAMM</name>
<protein>
    <submittedName>
        <fullName evidence="4">Transporter</fullName>
    </submittedName>
</protein>
<keyword evidence="5" id="KW-1185">Reference proteome</keyword>
<dbReference type="NCBIfam" id="TIGR00638">
    <property type="entry name" value="Mop"/>
    <property type="match status" value="2"/>
</dbReference>